<gene>
    <name evidence="4" type="ORF">Van01_37810</name>
</gene>
<feature type="region of interest" description="Disordered" evidence="1">
    <location>
        <begin position="25"/>
        <end position="49"/>
    </location>
</feature>
<dbReference type="Pfam" id="PF09983">
    <property type="entry name" value="JetD_C"/>
    <property type="match status" value="1"/>
</dbReference>
<comment type="caution">
    <text evidence="4">The sequence shown here is derived from an EMBL/GenBank/DDBJ whole genome shotgun (WGS) entry which is preliminary data.</text>
</comment>
<evidence type="ECO:0000313" key="4">
    <source>
        <dbReference type="EMBL" id="GIJ10567.1"/>
    </source>
</evidence>
<dbReference type="RefSeq" id="WP_204008969.1">
    <property type="nucleotide sequence ID" value="NZ_BOOZ01000023.1"/>
</dbReference>
<feature type="domain" description="DUF3322" evidence="3">
    <location>
        <begin position="45"/>
        <end position="205"/>
    </location>
</feature>
<dbReference type="InterPro" id="IPR024537">
    <property type="entry name" value="DUF3322"/>
</dbReference>
<dbReference type="Pfam" id="PF11795">
    <property type="entry name" value="DUF3322"/>
    <property type="match status" value="1"/>
</dbReference>
<dbReference type="EMBL" id="BOOZ01000023">
    <property type="protein sequence ID" value="GIJ10567.1"/>
    <property type="molecule type" value="Genomic_DNA"/>
</dbReference>
<evidence type="ECO:0000256" key="1">
    <source>
        <dbReference type="SAM" id="MobiDB-lite"/>
    </source>
</evidence>
<evidence type="ECO:0000313" key="5">
    <source>
        <dbReference type="Proteomes" id="UP000647017"/>
    </source>
</evidence>
<accession>A0ABQ4HY57</accession>
<evidence type="ECO:0008006" key="6">
    <source>
        <dbReference type="Google" id="ProtNLM"/>
    </source>
</evidence>
<feature type="domain" description="Wadjet protein JetD C-terminal" evidence="2">
    <location>
        <begin position="217"/>
        <end position="396"/>
    </location>
</feature>
<reference evidence="4 5" key="1">
    <citation type="submission" date="2021-01" db="EMBL/GenBank/DDBJ databases">
        <title>Whole genome shotgun sequence of Verrucosispora andamanensis NBRC 109075.</title>
        <authorList>
            <person name="Komaki H."/>
            <person name="Tamura T."/>
        </authorList>
    </citation>
    <scope>NUCLEOTIDE SEQUENCE [LARGE SCALE GENOMIC DNA]</scope>
    <source>
        <strain evidence="4 5">NBRC 109075</strain>
    </source>
</reference>
<sequence>MKTVDQVLTDIERRLSTTWAVSVTTPSTMADQQPSQAPQPDPPTAPWPHAFPLGQRATADLAKDFAAAAAWAATWRTWSEANDTTLRTRTRLVHGTDQQIPTHLLIADVDHAARLCGPTWTRRLEQGRRRAAVLTDRFPHLTDSGLLPATVAAVDNLNDVDFDLLCRAGAWFATHDATGLTPRQVPIEGMHAKWLNHRHALVRRLSARDDLGLLPPHPPRVHFTYLDPNHRAAGGRRHDSATIGDRTDPAYQPQIVMISENKDTAIHFPELHGGISIEGVGRGGSTIAALPWLAAADHIIYWGDMDADGLEILDEFRAVGVPAVSLFMDLTAYTEWERYGTNVDSRGRPLQARPPRPVPHLTSAEAELYRCLVAEEWTRHRRVEQERIPLEVAVAAVRRIVNPSAQR</sequence>
<feature type="compositionally biased region" description="Pro residues" evidence="1">
    <location>
        <begin position="37"/>
        <end position="46"/>
    </location>
</feature>
<evidence type="ECO:0000259" key="2">
    <source>
        <dbReference type="Pfam" id="PF09983"/>
    </source>
</evidence>
<organism evidence="4 5">
    <name type="scientific">Micromonospora andamanensis</name>
    <dbReference type="NCBI Taxonomy" id="1287068"/>
    <lineage>
        <taxon>Bacteria</taxon>
        <taxon>Bacillati</taxon>
        <taxon>Actinomycetota</taxon>
        <taxon>Actinomycetes</taxon>
        <taxon>Micromonosporales</taxon>
        <taxon>Micromonosporaceae</taxon>
        <taxon>Micromonospora</taxon>
    </lineage>
</organism>
<proteinExistence type="predicted"/>
<protein>
    <recommendedName>
        <fullName evidence="6">DUF3322 and DUF2220 domain-containing protein</fullName>
    </recommendedName>
</protein>
<dbReference type="InterPro" id="IPR024534">
    <property type="entry name" value="JetD_C"/>
</dbReference>
<name>A0ABQ4HY57_9ACTN</name>
<keyword evidence="5" id="KW-1185">Reference proteome</keyword>
<dbReference type="Proteomes" id="UP000647017">
    <property type="component" value="Unassembled WGS sequence"/>
</dbReference>
<evidence type="ECO:0000259" key="3">
    <source>
        <dbReference type="Pfam" id="PF11795"/>
    </source>
</evidence>